<keyword evidence="3 5" id="KW-1133">Transmembrane helix</keyword>
<reference evidence="7 8" key="1">
    <citation type="journal article" date="2019" name="Nat. Ecol. Evol.">
        <title>Megaphylogeny resolves global patterns of mushroom evolution.</title>
        <authorList>
            <person name="Varga T."/>
            <person name="Krizsan K."/>
            <person name="Foldi C."/>
            <person name="Dima B."/>
            <person name="Sanchez-Garcia M."/>
            <person name="Sanchez-Ramirez S."/>
            <person name="Szollosi G.J."/>
            <person name="Szarkandi J.G."/>
            <person name="Papp V."/>
            <person name="Albert L."/>
            <person name="Andreopoulos W."/>
            <person name="Angelini C."/>
            <person name="Antonin V."/>
            <person name="Barry K.W."/>
            <person name="Bougher N.L."/>
            <person name="Buchanan P."/>
            <person name="Buyck B."/>
            <person name="Bense V."/>
            <person name="Catcheside P."/>
            <person name="Chovatia M."/>
            <person name="Cooper J."/>
            <person name="Damon W."/>
            <person name="Desjardin D."/>
            <person name="Finy P."/>
            <person name="Geml J."/>
            <person name="Haridas S."/>
            <person name="Hughes K."/>
            <person name="Justo A."/>
            <person name="Karasinski D."/>
            <person name="Kautmanova I."/>
            <person name="Kiss B."/>
            <person name="Kocsube S."/>
            <person name="Kotiranta H."/>
            <person name="LaButti K.M."/>
            <person name="Lechner B.E."/>
            <person name="Liimatainen K."/>
            <person name="Lipzen A."/>
            <person name="Lukacs Z."/>
            <person name="Mihaltcheva S."/>
            <person name="Morgado L.N."/>
            <person name="Niskanen T."/>
            <person name="Noordeloos M.E."/>
            <person name="Ohm R.A."/>
            <person name="Ortiz-Santana B."/>
            <person name="Ovrebo C."/>
            <person name="Racz N."/>
            <person name="Riley R."/>
            <person name="Savchenko A."/>
            <person name="Shiryaev A."/>
            <person name="Soop K."/>
            <person name="Spirin V."/>
            <person name="Szebenyi C."/>
            <person name="Tomsovsky M."/>
            <person name="Tulloss R.E."/>
            <person name="Uehling J."/>
            <person name="Grigoriev I.V."/>
            <person name="Vagvolgyi C."/>
            <person name="Papp T."/>
            <person name="Martin F.M."/>
            <person name="Miettinen O."/>
            <person name="Hibbett D.S."/>
            <person name="Nagy L.G."/>
        </authorList>
    </citation>
    <scope>NUCLEOTIDE SEQUENCE [LARGE SCALE GENOMIC DNA]</scope>
    <source>
        <strain evidence="7 8">CBS 309.79</strain>
    </source>
</reference>
<evidence type="ECO:0000259" key="6">
    <source>
        <dbReference type="Pfam" id="PF13664"/>
    </source>
</evidence>
<dbReference type="STRING" id="1884261.A0A5C3R094"/>
<dbReference type="Pfam" id="PF13664">
    <property type="entry name" value="DUF4149"/>
    <property type="match status" value="1"/>
</dbReference>
<sequence length="194" mass="21613">MSSFNTHHLQTVSLTGYKNLLNLDALYVLGYGWLFGMSVWQSSFGGVIAYKTLPRHQFGNLQFRTFPVYFLTSMLLSSGLLGTWIVKHPDVIKHIGEPRYAEVAQAHSLAAVVLLQGINYFALGPMTSRMMFRRHKLEKEQGKAYYEPGVSSEMKSLNNKFSVLHGVSSLANLVALVLLGFHGVWIGNAGIKGY</sequence>
<protein>
    <recommendedName>
        <fullName evidence="6">TMEM205-like domain-containing protein</fullName>
    </recommendedName>
</protein>
<evidence type="ECO:0000313" key="7">
    <source>
        <dbReference type="EMBL" id="TFL06500.1"/>
    </source>
</evidence>
<proteinExistence type="predicted"/>
<feature type="transmembrane region" description="Helical" evidence="5">
    <location>
        <begin position="163"/>
        <end position="186"/>
    </location>
</feature>
<comment type="subcellular location">
    <subcellularLocation>
        <location evidence="1">Membrane</location>
    </subcellularLocation>
</comment>
<dbReference type="PANTHER" id="PTHR23241">
    <property type="entry name" value="LATE EMBRYOGENESIS ABUNDANT PLANTS LEA-RELATED"/>
    <property type="match status" value="1"/>
</dbReference>
<dbReference type="OrthoDB" id="1641132at2759"/>
<keyword evidence="2 5" id="KW-0812">Transmembrane</keyword>
<dbReference type="AlphaFoldDB" id="A0A5C3R094"/>
<evidence type="ECO:0000256" key="3">
    <source>
        <dbReference type="ARBA" id="ARBA00022989"/>
    </source>
</evidence>
<feature type="non-terminal residue" evidence="7">
    <location>
        <position position="1"/>
    </location>
</feature>
<evidence type="ECO:0000256" key="4">
    <source>
        <dbReference type="ARBA" id="ARBA00023136"/>
    </source>
</evidence>
<feature type="transmembrane region" description="Helical" evidence="5">
    <location>
        <begin position="106"/>
        <end position="126"/>
    </location>
</feature>
<name>A0A5C3R094_9AGAR</name>
<gene>
    <name evidence="7" type="ORF">BDV98DRAFT_540756</name>
</gene>
<dbReference type="PANTHER" id="PTHR23241:SF102">
    <property type="entry name" value="LD23009P"/>
    <property type="match status" value="1"/>
</dbReference>
<evidence type="ECO:0000313" key="8">
    <source>
        <dbReference type="Proteomes" id="UP000305067"/>
    </source>
</evidence>
<dbReference type="Proteomes" id="UP000305067">
    <property type="component" value="Unassembled WGS sequence"/>
</dbReference>
<dbReference type="InterPro" id="IPR053009">
    <property type="entry name" value="Xanthocillin_Biosynth-Assoc"/>
</dbReference>
<organism evidence="7 8">
    <name type="scientific">Pterulicium gracile</name>
    <dbReference type="NCBI Taxonomy" id="1884261"/>
    <lineage>
        <taxon>Eukaryota</taxon>
        <taxon>Fungi</taxon>
        <taxon>Dikarya</taxon>
        <taxon>Basidiomycota</taxon>
        <taxon>Agaricomycotina</taxon>
        <taxon>Agaricomycetes</taxon>
        <taxon>Agaricomycetidae</taxon>
        <taxon>Agaricales</taxon>
        <taxon>Pleurotineae</taxon>
        <taxon>Pterulaceae</taxon>
        <taxon>Pterulicium</taxon>
    </lineage>
</organism>
<feature type="domain" description="TMEM205-like" evidence="6">
    <location>
        <begin position="29"/>
        <end position="136"/>
    </location>
</feature>
<evidence type="ECO:0000256" key="5">
    <source>
        <dbReference type="SAM" id="Phobius"/>
    </source>
</evidence>
<keyword evidence="4 5" id="KW-0472">Membrane</keyword>
<accession>A0A5C3R094</accession>
<feature type="transmembrane region" description="Helical" evidence="5">
    <location>
        <begin position="68"/>
        <end position="86"/>
    </location>
</feature>
<dbReference type="GO" id="GO:0016020">
    <property type="term" value="C:membrane"/>
    <property type="evidence" value="ECO:0007669"/>
    <property type="project" value="UniProtKB-SubCell"/>
</dbReference>
<keyword evidence="8" id="KW-1185">Reference proteome</keyword>
<dbReference type="EMBL" id="ML178815">
    <property type="protein sequence ID" value="TFL06500.1"/>
    <property type="molecule type" value="Genomic_DNA"/>
</dbReference>
<evidence type="ECO:0000256" key="2">
    <source>
        <dbReference type="ARBA" id="ARBA00022692"/>
    </source>
</evidence>
<evidence type="ECO:0000256" key="1">
    <source>
        <dbReference type="ARBA" id="ARBA00004370"/>
    </source>
</evidence>
<feature type="transmembrane region" description="Helical" evidence="5">
    <location>
        <begin position="25"/>
        <end position="48"/>
    </location>
</feature>
<dbReference type="InterPro" id="IPR025423">
    <property type="entry name" value="TMEM205-like"/>
</dbReference>